<dbReference type="InterPro" id="IPR012340">
    <property type="entry name" value="NA-bd_OB-fold"/>
</dbReference>
<dbReference type="Proteomes" id="UP000887568">
    <property type="component" value="Unplaced"/>
</dbReference>
<keyword evidence="2" id="KW-1185">Reference proteome</keyword>
<dbReference type="RefSeq" id="XP_038073306.1">
    <property type="nucleotide sequence ID" value="XM_038217378.1"/>
</dbReference>
<dbReference type="EnsemblMetazoa" id="XM_038217378.1">
    <property type="protein sequence ID" value="XP_038073306.1"/>
    <property type="gene ID" value="LOC119741570"/>
</dbReference>
<name>A0A914BB70_PATMI</name>
<accession>A0A914BB70</accession>
<dbReference type="Gene3D" id="2.40.50.140">
    <property type="entry name" value="Nucleic acid-binding proteins"/>
    <property type="match status" value="1"/>
</dbReference>
<dbReference type="AlphaFoldDB" id="A0A914BB70"/>
<proteinExistence type="predicted"/>
<sequence>MSTITIKVLSRNAYPKKFDHALQVVTSDNKLFELFLPEDQTHKLEQGKFYKLVGCNAFIVKSTNKHAFKLTHKTRIFYTAPFPIAQEVEDSFFHAKKVTIPEAVALPKDTRVSMRGVIEAVSPVKEGPSYSLQSLDLVDNTRNKKITVNLWGRNSEVQIPPSGTEVTVENLLTDSYQDRVVLKATQETTFLTEEAPAATAKTVTFVAFIEDSNNITFLDDLDIEYYSTAELLCNTLAIQQPAEAHQHLPLTVNIELQTVTGKNTITSMAKTCDSSDNNDESPK</sequence>
<dbReference type="OrthoDB" id="6193825at2759"/>
<reference evidence="1" key="1">
    <citation type="submission" date="2022-11" db="UniProtKB">
        <authorList>
            <consortium name="EnsemblMetazoa"/>
        </authorList>
    </citation>
    <scope>IDENTIFICATION</scope>
</reference>
<evidence type="ECO:0000313" key="2">
    <source>
        <dbReference type="Proteomes" id="UP000887568"/>
    </source>
</evidence>
<dbReference type="GeneID" id="119741570"/>
<protein>
    <submittedName>
        <fullName evidence="1">Uncharacterized protein</fullName>
    </submittedName>
</protein>
<organism evidence="1 2">
    <name type="scientific">Patiria miniata</name>
    <name type="common">Bat star</name>
    <name type="synonym">Asterina miniata</name>
    <dbReference type="NCBI Taxonomy" id="46514"/>
    <lineage>
        <taxon>Eukaryota</taxon>
        <taxon>Metazoa</taxon>
        <taxon>Echinodermata</taxon>
        <taxon>Eleutherozoa</taxon>
        <taxon>Asterozoa</taxon>
        <taxon>Asteroidea</taxon>
        <taxon>Valvatacea</taxon>
        <taxon>Valvatida</taxon>
        <taxon>Asterinidae</taxon>
        <taxon>Patiria</taxon>
    </lineage>
</organism>
<evidence type="ECO:0000313" key="1">
    <source>
        <dbReference type="EnsemblMetazoa" id="XP_038073306.1"/>
    </source>
</evidence>